<organism evidence="7">
    <name type="scientific">Vannella robusta</name>
    <dbReference type="NCBI Taxonomy" id="1487602"/>
    <lineage>
        <taxon>Eukaryota</taxon>
        <taxon>Amoebozoa</taxon>
        <taxon>Discosea</taxon>
        <taxon>Flabellinia</taxon>
        <taxon>Vannellidae</taxon>
        <taxon>Vannella</taxon>
    </lineage>
</organism>
<dbReference type="GO" id="GO:0008270">
    <property type="term" value="F:zinc ion binding"/>
    <property type="evidence" value="ECO:0007669"/>
    <property type="project" value="UniProtKB-KW"/>
</dbReference>
<protein>
    <recommendedName>
        <fullName evidence="6">MYND-type domain-containing protein</fullName>
    </recommendedName>
</protein>
<feature type="compositionally biased region" description="Polar residues" evidence="5">
    <location>
        <begin position="413"/>
        <end position="425"/>
    </location>
</feature>
<feature type="region of interest" description="Disordered" evidence="5">
    <location>
        <begin position="410"/>
        <end position="487"/>
    </location>
</feature>
<evidence type="ECO:0000259" key="6">
    <source>
        <dbReference type="PROSITE" id="PS50865"/>
    </source>
</evidence>
<dbReference type="EMBL" id="HBKP01014846">
    <property type="protein sequence ID" value="CAE2224462.1"/>
    <property type="molecule type" value="Transcribed_RNA"/>
</dbReference>
<evidence type="ECO:0000256" key="2">
    <source>
        <dbReference type="ARBA" id="ARBA00022771"/>
    </source>
</evidence>
<keyword evidence="1" id="KW-0479">Metal-binding</keyword>
<accession>A0A7S4IBR3</accession>
<evidence type="ECO:0000313" key="7">
    <source>
        <dbReference type="EMBL" id="CAE2224462.1"/>
    </source>
</evidence>
<keyword evidence="3" id="KW-0862">Zinc</keyword>
<dbReference type="AlphaFoldDB" id="A0A7S4IBR3"/>
<sequence length="537" mass="61976">MSRMHDELFLKDTRYACDFWEEHKENFLAMLKELLTEESLLKILSVAKETSLMFNEKINALSAEDNEKLVRGAYDNIEKLIQPERFTDKEEKPFDGKQFLYDGMNAYFEVLSEAREESGKPLSEVFLEHRDSMNPFLEPIIPSGYTIENGLTAFAPQLLIYFSYLLWKYDQAMEGTLVSEYFNEFKRRRERMVHADKVQEIWTSIHDHEDDELAEEGIEEEPQNASAGQKNEAWIFQESAERQREAVEGFWTRKGSEIREKYDKKTAEEKEALLSDIRNVIADMGKGTYQNALMYCPELNPAKLSGIDTSPGPYSFYSFYDLVEFVRKLKELPKMTPKNQEEVISIVKSKEYGDDFMMTVAKKVGSSKLLPLVAVSRQHLLFIFCHLTFVQTLGLPLNIAIDTIPGCGDEPLDSSSDSMNVPFSSREQRDATPIGKPPVPNLAKKKEPTPQNIPKKENKEPTPQPKIEEITEEENEPSQQLPKCSEPSCSKQQKEKEKFQVCSFCKKNGQSVPYCCRDCQIKHWRSTHKHECLKNKQ</sequence>
<name>A0A7S4IBR3_9EUKA</name>
<reference evidence="7" key="1">
    <citation type="submission" date="2021-01" db="EMBL/GenBank/DDBJ databases">
        <authorList>
            <person name="Corre E."/>
            <person name="Pelletier E."/>
            <person name="Niang G."/>
            <person name="Scheremetjew M."/>
            <person name="Finn R."/>
            <person name="Kale V."/>
            <person name="Holt S."/>
            <person name="Cochrane G."/>
            <person name="Meng A."/>
            <person name="Brown T."/>
            <person name="Cohen L."/>
        </authorList>
    </citation>
    <scope>NUCLEOTIDE SEQUENCE</scope>
    <source>
        <strain evidence="7">DIVA3 518/3/11/1/6</strain>
    </source>
</reference>
<evidence type="ECO:0000256" key="3">
    <source>
        <dbReference type="ARBA" id="ARBA00022833"/>
    </source>
</evidence>
<dbReference type="SUPFAM" id="SSF144232">
    <property type="entry name" value="HIT/MYND zinc finger-like"/>
    <property type="match status" value="1"/>
</dbReference>
<gene>
    <name evidence="7" type="ORF">VSP0166_LOCUS10532</name>
</gene>
<feature type="compositionally biased region" description="Basic and acidic residues" evidence="5">
    <location>
        <begin position="444"/>
        <end position="460"/>
    </location>
</feature>
<keyword evidence="2 4" id="KW-0863">Zinc-finger</keyword>
<evidence type="ECO:0000256" key="4">
    <source>
        <dbReference type="PROSITE-ProRule" id="PRU00134"/>
    </source>
</evidence>
<dbReference type="InterPro" id="IPR002893">
    <property type="entry name" value="Znf_MYND"/>
</dbReference>
<evidence type="ECO:0000256" key="5">
    <source>
        <dbReference type="SAM" id="MobiDB-lite"/>
    </source>
</evidence>
<dbReference type="Pfam" id="PF01753">
    <property type="entry name" value="zf-MYND"/>
    <property type="match status" value="1"/>
</dbReference>
<feature type="compositionally biased region" description="Polar residues" evidence="5">
    <location>
        <begin position="478"/>
        <end position="487"/>
    </location>
</feature>
<proteinExistence type="predicted"/>
<dbReference type="Gene3D" id="6.10.140.2220">
    <property type="match status" value="1"/>
</dbReference>
<evidence type="ECO:0000256" key="1">
    <source>
        <dbReference type="ARBA" id="ARBA00022723"/>
    </source>
</evidence>
<dbReference type="PROSITE" id="PS50865">
    <property type="entry name" value="ZF_MYND_2"/>
    <property type="match status" value="1"/>
</dbReference>
<feature type="domain" description="MYND-type" evidence="6">
    <location>
        <begin position="486"/>
        <end position="532"/>
    </location>
</feature>